<dbReference type="AlphaFoldDB" id="A0AAV9V6Z5"/>
<comment type="caution">
    <text evidence="1">The sequence shown here is derived from an EMBL/GenBank/DDBJ whole genome shotgun (WGS) entry which is preliminary data.</text>
</comment>
<evidence type="ECO:0000313" key="1">
    <source>
        <dbReference type="EMBL" id="KAK6354298.1"/>
    </source>
</evidence>
<dbReference type="Gene3D" id="3.40.50.300">
    <property type="entry name" value="P-loop containing nucleotide triphosphate hydrolases"/>
    <property type="match status" value="1"/>
</dbReference>
<reference evidence="1 2" key="1">
    <citation type="submission" date="2019-10" db="EMBL/GenBank/DDBJ databases">
        <authorList>
            <person name="Palmer J.M."/>
        </authorList>
    </citation>
    <scope>NUCLEOTIDE SEQUENCE [LARGE SCALE GENOMIC DNA]</scope>
    <source>
        <strain evidence="1 2">TWF730</strain>
    </source>
</reference>
<proteinExistence type="predicted"/>
<protein>
    <recommendedName>
        <fullName evidence="3">G domain-containing protein</fullName>
    </recommendedName>
</protein>
<dbReference type="EMBL" id="JAVHNS010000005">
    <property type="protein sequence ID" value="KAK6354298.1"/>
    <property type="molecule type" value="Genomic_DNA"/>
</dbReference>
<evidence type="ECO:0008006" key="3">
    <source>
        <dbReference type="Google" id="ProtNLM"/>
    </source>
</evidence>
<accession>A0AAV9V6Z5</accession>
<gene>
    <name evidence="1" type="ORF">TWF730_008709</name>
</gene>
<sequence>MSSSNAEGEIPASSAGPLVLATSVSVAENDGTSNIKPASPIKPHNKTVNVLIVGETQQGKSTLIKRIHSYAGVEDVGIEIGRANISCTRDTRPYEIDVPLRSYHLEDANTKETIKFKHTKKDLTKLLSYNNDEARVVEDSLGPGSSFPTVRFLILDTPGLSDTEEKDTEIMAGILAKINGLGHIDAVAYVRNVGKPYSNSFKSFFQYLQRSMPSLANGVIIIHTSYTTAGICQSLEENRDWAEIRREGFKQSMNLELLHFFMDNEPDEDSPLDIMLSLNATYLLLSHIHVQGKSPHPASSFRLLKTPRMLKIDSIILDKIAAVKGVLNNDISQLTSQVTGREKQAIDRQNRLIKATREHAQLAERREVYEKGPDVVLKSQDVSQNYSWFSSNLWRGKENVDFKPTHPINNVRVNLFASRGCTWASEIDASKNTWSGRLKAGYFTVLGGSVTFYIASPLHYNSEIQALKEEMGRLEDKIRQIEEEPVPPVDNLRTDIQSLQDIQCQADELEFIIKRDNMDMSYYPDLRSIYLKHEDELSRGEITAFISVYKKGLADFYSRNFWEHINTEHTTKSGALRIY</sequence>
<dbReference type="InterPro" id="IPR027417">
    <property type="entry name" value="P-loop_NTPase"/>
</dbReference>
<dbReference type="Proteomes" id="UP001373714">
    <property type="component" value="Unassembled WGS sequence"/>
</dbReference>
<keyword evidence="2" id="KW-1185">Reference proteome</keyword>
<organism evidence="1 2">
    <name type="scientific">Orbilia blumenaviensis</name>
    <dbReference type="NCBI Taxonomy" id="1796055"/>
    <lineage>
        <taxon>Eukaryota</taxon>
        <taxon>Fungi</taxon>
        <taxon>Dikarya</taxon>
        <taxon>Ascomycota</taxon>
        <taxon>Pezizomycotina</taxon>
        <taxon>Orbiliomycetes</taxon>
        <taxon>Orbiliales</taxon>
        <taxon>Orbiliaceae</taxon>
        <taxon>Orbilia</taxon>
    </lineage>
</organism>
<evidence type="ECO:0000313" key="2">
    <source>
        <dbReference type="Proteomes" id="UP001373714"/>
    </source>
</evidence>
<name>A0AAV9V6Z5_9PEZI</name>
<dbReference type="SUPFAM" id="SSF52540">
    <property type="entry name" value="P-loop containing nucleoside triphosphate hydrolases"/>
    <property type="match status" value="1"/>
</dbReference>